<protein>
    <recommendedName>
        <fullName evidence="4">Secreted protein</fullName>
    </recommendedName>
</protein>
<keyword evidence="1" id="KW-0732">Signal</keyword>
<proteinExistence type="predicted"/>
<accession>A0A2K3LRZ5</accession>
<reference evidence="2 3" key="1">
    <citation type="journal article" date="2014" name="Am. J. Bot.">
        <title>Genome assembly and annotation for red clover (Trifolium pratense; Fabaceae).</title>
        <authorList>
            <person name="Istvanek J."/>
            <person name="Jaros M."/>
            <person name="Krenek A."/>
            <person name="Repkova J."/>
        </authorList>
    </citation>
    <scope>NUCLEOTIDE SEQUENCE [LARGE SCALE GENOMIC DNA]</scope>
    <source>
        <strain evidence="3">cv. Tatra</strain>
        <tissue evidence="2">Young leaves</tissue>
    </source>
</reference>
<comment type="caution">
    <text evidence="2">The sequence shown here is derived from an EMBL/GenBank/DDBJ whole genome shotgun (WGS) entry which is preliminary data.</text>
</comment>
<evidence type="ECO:0000313" key="2">
    <source>
        <dbReference type="EMBL" id="PNX81310.1"/>
    </source>
</evidence>
<evidence type="ECO:0008006" key="4">
    <source>
        <dbReference type="Google" id="ProtNLM"/>
    </source>
</evidence>
<gene>
    <name evidence="2" type="ORF">L195_g037328</name>
</gene>
<organism evidence="2 3">
    <name type="scientific">Trifolium pratense</name>
    <name type="common">Red clover</name>
    <dbReference type="NCBI Taxonomy" id="57577"/>
    <lineage>
        <taxon>Eukaryota</taxon>
        <taxon>Viridiplantae</taxon>
        <taxon>Streptophyta</taxon>
        <taxon>Embryophyta</taxon>
        <taxon>Tracheophyta</taxon>
        <taxon>Spermatophyta</taxon>
        <taxon>Magnoliopsida</taxon>
        <taxon>eudicotyledons</taxon>
        <taxon>Gunneridae</taxon>
        <taxon>Pentapetalae</taxon>
        <taxon>rosids</taxon>
        <taxon>fabids</taxon>
        <taxon>Fabales</taxon>
        <taxon>Fabaceae</taxon>
        <taxon>Papilionoideae</taxon>
        <taxon>50 kb inversion clade</taxon>
        <taxon>NPAAA clade</taxon>
        <taxon>Hologalegina</taxon>
        <taxon>IRL clade</taxon>
        <taxon>Trifolieae</taxon>
        <taxon>Trifolium</taxon>
    </lineage>
</organism>
<evidence type="ECO:0000313" key="3">
    <source>
        <dbReference type="Proteomes" id="UP000236291"/>
    </source>
</evidence>
<reference evidence="2 3" key="2">
    <citation type="journal article" date="2017" name="Front. Plant Sci.">
        <title>Gene Classification and Mining of Molecular Markers Useful in Red Clover (Trifolium pratense) Breeding.</title>
        <authorList>
            <person name="Istvanek J."/>
            <person name="Dluhosova J."/>
            <person name="Dluhos P."/>
            <person name="Patkova L."/>
            <person name="Nedelnik J."/>
            <person name="Repkova J."/>
        </authorList>
    </citation>
    <scope>NUCLEOTIDE SEQUENCE [LARGE SCALE GENOMIC DNA]</scope>
    <source>
        <strain evidence="3">cv. Tatra</strain>
        <tissue evidence="2">Young leaves</tissue>
    </source>
</reference>
<dbReference type="AlphaFoldDB" id="A0A2K3LRZ5"/>
<feature type="chain" id="PRO_5014378537" description="Secreted protein" evidence="1">
    <location>
        <begin position="20"/>
        <end position="109"/>
    </location>
</feature>
<feature type="signal peptide" evidence="1">
    <location>
        <begin position="1"/>
        <end position="19"/>
    </location>
</feature>
<sequence length="109" mass="12052">MLFHLIFSSFLSLFHVTLLSSVPHFHAAAAAAAATPAVSLEFTTDTAASITSPSPFALSHARVLSSWFTPVTDLHHRHSKRSDLNLLTLSSFVVFHLHHNVSLLRFRHP</sequence>
<evidence type="ECO:0000256" key="1">
    <source>
        <dbReference type="SAM" id="SignalP"/>
    </source>
</evidence>
<dbReference type="EMBL" id="ASHM01039671">
    <property type="protein sequence ID" value="PNX81310.1"/>
    <property type="molecule type" value="Genomic_DNA"/>
</dbReference>
<name>A0A2K3LRZ5_TRIPR</name>
<dbReference type="Proteomes" id="UP000236291">
    <property type="component" value="Unassembled WGS sequence"/>
</dbReference>